<evidence type="ECO:0000313" key="4">
    <source>
        <dbReference type="EMBL" id="OQD72318.1"/>
    </source>
</evidence>
<dbReference type="Proteomes" id="UP000191408">
    <property type="component" value="Unassembled WGS sequence"/>
</dbReference>
<feature type="region of interest" description="Disordered" evidence="2">
    <location>
        <begin position="204"/>
        <end position="242"/>
    </location>
</feature>
<evidence type="ECO:0000259" key="3">
    <source>
        <dbReference type="PROSITE" id="PS51253"/>
    </source>
</evidence>
<dbReference type="STRING" id="60169.A0A1V6P5T2"/>
<comment type="caution">
    <text evidence="4">The sequence shown here is derived from an EMBL/GenBank/DDBJ whole genome shotgun (WGS) entry which is preliminary data.</text>
</comment>
<evidence type="ECO:0000256" key="2">
    <source>
        <dbReference type="SAM" id="MobiDB-lite"/>
    </source>
</evidence>
<dbReference type="GO" id="GO:0003677">
    <property type="term" value="F:DNA binding"/>
    <property type="evidence" value="ECO:0007669"/>
    <property type="project" value="UniProtKB-KW"/>
</dbReference>
<evidence type="ECO:0000256" key="1">
    <source>
        <dbReference type="ARBA" id="ARBA00023125"/>
    </source>
</evidence>
<feature type="region of interest" description="Disordered" evidence="2">
    <location>
        <begin position="260"/>
        <end position="291"/>
    </location>
</feature>
<dbReference type="PROSITE" id="PS51253">
    <property type="entry name" value="HTH_CENPB"/>
    <property type="match status" value="1"/>
</dbReference>
<dbReference type="OrthoDB" id="4324149at2759"/>
<reference evidence="5" key="1">
    <citation type="journal article" date="2017" name="Nat. Microbiol.">
        <title>Global analysis of biosynthetic gene clusters reveals vast potential of secondary metabolite production in Penicillium species.</title>
        <authorList>
            <person name="Nielsen J.C."/>
            <person name="Grijseels S."/>
            <person name="Prigent S."/>
            <person name="Ji B."/>
            <person name="Dainat J."/>
            <person name="Nielsen K.F."/>
            <person name="Frisvad J.C."/>
            <person name="Workman M."/>
            <person name="Nielsen J."/>
        </authorList>
    </citation>
    <scope>NUCLEOTIDE SEQUENCE [LARGE SCALE GENOMIC DNA]</scope>
    <source>
        <strain evidence="5">IBT 4502</strain>
    </source>
</reference>
<name>A0A1V6P5T2_PENPO</name>
<feature type="region of interest" description="Disordered" evidence="2">
    <location>
        <begin position="126"/>
        <end position="151"/>
    </location>
</feature>
<dbReference type="InterPro" id="IPR006600">
    <property type="entry name" value="HTH_CenpB_DNA-bd_dom"/>
</dbReference>
<dbReference type="AlphaFoldDB" id="A0A1V6P5T2"/>
<dbReference type="EMBL" id="MDYM01000001">
    <property type="protein sequence ID" value="OQD72318.1"/>
    <property type="molecule type" value="Genomic_DNA"/>
</dbReference>
<protein>
    <recommendedName>
        <fullName evidence="3">HTH CENPB-type domain-containing protein</fullName>
    </recommendedName>
</protein>
<accession>A0A1V6P5T2</accession>
<proteinExistence type="predicted"/>
<feature type="domain" description="HTH CENPB-type" evidence="3">
    <location>
        <begin position="46"/>
        <end position="116"/>
    </location>
</feature>
<dbReference type="Pfam" id="PF03221">
    <property type="entry name" value="HTH_Tnp_Tc5"/>
    <property type="match status" value="1"/>
</dbReference>
<organism evidence="4 5">
    <name type="scientific">Penicillium polonicum</name>
    <dbReference type="NCBI Taxonomy" id="60169"/>
    <lineage>
        <taxon>Eukaryota</taxon>
        <taxon>Fungi</taxon>
        <taxon>Dikarya</taxon>
        <taxon>Ascomycota</taxon>
        <taxon>Pezizomycotina</taxon>
        <taxon>Eurotiomycetes</taxon>
        <taxon>Eurotiomycetidae</taxon>
        <taxon>Eurotiales</taxon>
        <taxon>Aspergillaceae</taxon>
        <taxon>Penicillium</taxon>
    </lineage>
</organism>
<evidence type="ECO:0000313" key="5">
    <source>
        <dbReference type="Proteomes" id="UP000191408"/>
    </source>
</evidence>
<keyword evidence="1" id="KW-0238">DNA-binding</keyword>
<sequence length="291" mass="32466">MENKIQLAVKAFSEATKPNISKLAREFDVPYHRLRARIHGRQSHADRAKATGSLDSIQEKALTSWIQTLDSAHISSTPKMIEEAANRMLKNAGEDRVVGHSWVYRFIARHPDLNYILQKQDLAAEGESPLRISTPSPSPDFPSSATNSPPDTIERVEKLNTKLLKDLERVDHLSESARRHIQRSMDASTLLVQELEILKAELKKSESHRSAANTPKSRKSLLGAKGNVPSPISANRIMGKRQDAENKKLMRLQAKHAKELEAQQRAQEAGDLLEATHETSIAARDSHGGYL</sequence>
<keyword evidence="5" id="KW-1185">Reference proteome</keyword>
<gene>
    <name evidence="4" type="ORF">PENPOL_c001G04403</name>
</gene>